<evidence type="ECO:0000256" key="9">
    <source>
        <dbReference type="RuleBase" id="RU363032"/>
    </source>
</evidence>
<evidence type="ECO:0000313" key="11">
    <source>
        <dbReference type="EMBL" id="CDG18425.1"/>
    </source>
</evidence>
<dbReference type="PANTHER" id="PTHR42929:SF1">
    <property type="entry name" value="INNER MEMBRANE ABC TRANSPORTER PERMEASE PROTEIN YDCU-RELATED"/>
    <property type="match status" value="1"/>
</dbReference>
<keyword evidence="8 9" id="KW-0472">Membrane</keyword>
<dbReference type="Proteomes" id="UP000324170">
    <property type="component" value="Unassembled WGS sequence"/>
</dbReference>
<keyword evidence="7 9" id="KW-1133">Transmembrane helix</keyword>
<dbReference type="PROSITE" id="PS50928">
    <property type="entry name" value="ABC_TM1"/>
    <property type="match status" value="1"/>
</dbReference>
<evidence type="ECO:0000313" key="12">
    <source>
        <dbReference type="EMBL" id="TYP11568.1"/>
    </source>
</evidence>
<feature type="domain" description="ABC transmembrane type-1" evidence="10">
    <location>
        <begin position="66"/>
        <end position="273"/>
    </location>
</feature>
<feature type="transmembrane region" description="Helical" evidence="9">
    <location>
        <begin position="103"/>
        <end position="125"/>
    </location>
</feature>
<dbReference type="GO" id="GO:0005886">
    <property type="term" value="C:plasma membrane"/>
    <property type="evidence" value="ECO:0007669"/>
    <property type="project" value="UniProtKB-SubCell"/>
</dbReference>
<organism evidence="11 13">
    <name type="scientific">Xenorhabdus doucetiae</name>
    <dbReference type="NCBI Taxonomy" id="351671"/>
    <lineage>
        <taxon>Bacteria</taxon>
        <taxon>Pseudomonadati</taxon>
        <taxon>Pseudomonadota</taxon>
        <taxon>Gammaproteobacteria</taxon>
        <taxon>Enterobacterales</taxon>
        <taxon>Morganellaceae</taxon>
        <taxon>Xenorhabdus</taxon>
    </lineage>
</organism>
<evidence type="ECO:0000313" key="13">
    <source>
        <dbReference type="Proteomes" id="UP000032721"/>
    </source>
</evidence>
<dbReference type="KEGG" id="xdo:XDD1_2726"/>
<keyword evidence="5" id="KW-0997">Cell inner membrane</keyword>
<evidence type="ECO:0000313" key="14">
    <source>
        <dbReference type="Proteomes" id="UP000324170"/>
    </source>
</evidence>
<evidence type="ECO:0000256" key="4">
    <source>
        <dbReference type="ARBA" id="ARBA00022475"/>
    </source>
</evidence>
<feature type="transmembrane region" description="Helical" evidence="9">
    <location>
        <begin position="199"/>
        <end position="221"/>
    </location>
</feature>
<comment type="subcellular location">
    <subcellularLocation>
        <location evidence="1">Cell inner membrane</location>
        <topology evidence="1">Multi-pass membrane protein</topology>
    </subcellularLocation>
    <subcellularLocation>
        <location evidence="9">Cell membrane</location>
        <topology evidence="9">Multi-pass membrane protein</topology>
    </subcellularLocation>
</comment>
<proteinExistence type="inferred from homology"/>
<feature type="transmembrane region" description="Helical" evidence="9">
    <location>
        <begin position="65"/>
        <end position="91"/>
    </location>
</feature>
<keyword evidence="3 9" id="KW-0813">Transport</keyword>
<dbReference type="InterPro" id="IPR035906">
    <property type="entry name" value="MetI-like_sf"/>
</dbReference>
<dbReference type="AlphaFoldDB" id="A0A068QX47"/>
<dbReference type="Gene3D" id="1.10.3720.10">
    <property type="entry name" value="MetI-like"/>
    <property type="match status" value="1"/>
</dbReference>
<dbReference type="HOGENOM" id="CLU_016047_18_4_6"/>
<comment type="similarity">
    <text evidence="2">Belongs to the binding-protein-dependent transport system permease family. CysTW subfamily.</text>
</comment>
<keyword evidence="6 9" id="KW-0812">Transmembrane</keyword>
<dbReference type="PANTHER" id="PTHR42929">
    <property type="entry name" value="INNER MEMBRANE ABC TRANSPORTER PERMEASE PROTEIN YDCU-RELATED-RELATED"/>
    <property type="match status" value="1"/>
</dbReference>
<keyword evidence="14" id="KW-1185">Reference proteome</keyword>
<dbReference type="CDD" id="cd06261">
    <property type="entry name" value="TM_PBP2"/>
    <property type="match status" value="1"/>
</dbReference>
<name>A0A068QX47_9GAMM</name>
<feature type="transmembrane region" description="Helical" evidence="9">
    <location>
        <begin position="12"/>
        <end position="33"/>
    </location>
</feature>
<dbReference type="Proteomes" id="UP000032721">
    <property type="component" value="Chromosome"/>
</dbReference>
<dbReference type="EMBL" id="FO704550">
    <property type="protein sequence ID" value="CDG18425.1"/>
    <property type="molecule type" value="Genomic_DNA"/>
</dbReference>
<dbReference type="GO" id="GO:0055085">
    <property type="term" value="P:transmembrane transport"/>
    <property type="evidence" value="ECO:0007669"/>
    <property type="project" value="InterPro"/>
</dbReference>
<evidence type="ECO:0000256" key="1">
    <source>
        <dbReference type="ARBA" id="ARBA00004429"/>
    </source>
</evidence>
<evidence type="ECO:0000256" key="5">
    <source>
        <dbReference type="ARBA" id="ARBA00022519"/>
    </source>
</evidence>
<dbReference type="Pfam" id="PF00528">
    <property type="entry name" value="BPD_transp_1"/>
    <property type="match status" value="1"/>
</dbReference>
<dbReference type="SUPFAM" id="SSF161098">
    <property type="entry name" value="MetI-like"/>
    <property type="match status" value="1"/>
</dbReference>
<protein>
    <submittedName>
        <fullName evidence="11">Putative binding-protein-dependent transport system membrane protein</fullName>
    </submittedName>
    <submittedName>
        <fullName evidence="12">Spermidine/putrescine transport system permease protein</fullName>
    </submittedName>
</protein>
<feature type="transmembrane region" description="Helical" evidence="9">
    <location>
        <begin position="255"/>
        <end position="277"/>
    </location>
</feature>
<evidence type="ECO:0000256" key="3">
    <source>
        <dbReference type="ARBA" id="ARBA00022448"/>
    </source>
</evidence>
<dbReference type="STRING" id="351671.XDD1_2726"/>
<evidence type="ECO:0000256" key="2">
    <source>
        <dbReference type="ARBA" id="ARBA00007069"/>
    </source>
</evidence>
<feature type="transmembrane region" description="Helical" evidence="9">
    <location>
        <begin position="151"/>
        <end position="178"/>
    </location>
</feature>
<evidence type="ECO:0000259" key="10">
    <source>
        <dbReference type="PROSITE" id="PS50928"/>
    </source>
</evidence>
<accession>A0A068QX47</accession>
<dbReference type="RefSeq" id="WP_045971648.1">
    <property type="nucleotide sequence ID" value="NZ_CAWMED010000001.1"/>
</dbReference>
<keyword evidence="4" id="KW-1003">Cell membrane</keyword>
<dbReference type="OrthoDB" id="9808619at2"/>
<dbReference type="EMBL" id="VNHN01000012">
    <property type="protein sequence ID" value="TYP11568.1"/>
    <property type="molecule type" value="Genomic_DNA"/>
</dbReference>
<reference evidence="12 14" key="2">
    <citation type="submission" date="2019-07" db="EMBL/GenBank/DDBJ databases">
        <title>Genomic Encyclopedia of Type Strains, Phase I: the one thousand microbial genomes (KMG-I) project.</title>
        <authorList>
            <person name="Kyrpides N."/>
        </authorList>
    </citation>
    <scope>NUCLEOTIDE SEQUENCE [LARGE SCALE GENOMIC DNA]</scope>
    <source>
        <strain evidence="12 14">DSM 17909</strain>
    </source>
</reference>
<gene>
    <name evidence="12" type="ORF">LY16_01054</name>
    <name evidence="11" type="ORF">XDD1_2726</name>
</gene>
<evidence type="ECO:0000256" key="7">
    <source>
        <dbReference type="ARBA" id="ARBA00022989"/>
    </source>
</evidence>
<evidence type="ECO:0000256" key="6">
    <source>
        <dbReference type="ARBA" id="ARBA00022692"/>
    </source>
</evidence>
<reference evidence="11 13" key="1">
    <citation type="submission" date="2013-07" db="EMBL/GenBank/DDBJ databases">
        <authorList>
            <person name="Genoscope - CEA"/>
        </authorList>
    </citation>
    <scope>NUCLEOTIDE SEQUENCE [LARGE SCALE GENOMIC DNA]</scope>
    <source>
        <strain evidence="11">FRM16</strain>
        <strain evidence="13">FRM16 / DSM 17909</strain>
    </source>
</reference>
<sequence length="288" mass="31855">MKNWRQDLLAWLLMLSGLGTILLLMGSTVYVMLMQGIGYFNLTGDSHFSLEYWRNMLQDNVLHRALYYSVKVSLLGAIGAVLFAYPLALWLRQPRTMKAGIIAVLRAPMFIPGLVAAFLFVNIIAYHGVINELLLAMGIIRAPLHLQNDDFGWGVVILQIWKNLPFALILVGGAVNAIRHDVLDAARNLGASRWRRFTHVVVPLTLPAVQVALILVFIGALGDFAFFSVAGPRNTYSLARLMQATAMEYGEWNNAAVIAAIMMVTAAVCTLLITLIITPFTTRKGEIL</sequence>
<evidence type="ECO:0000256" key="8">
    <source>
        <dbReference type="ARBA" id="ARBA00023136"/>
    </source>
</evidence>
<dbReference type="InterPro" id="IPR000515">
    <property type="entry name" value="MetI-like"/>
</dbReference>